<organism evidence="1 2">
    <name type="scientific">Dermatophagoides pteronyssinus</name>
    <name type="common">European house dust mite</name>
    <dbReference type="NCBI Taxonomy" id="6956"/>
    <lineage>
        <taxon>Eukaryota</taxon>
        <taxon>Metazoa</taxon>
        <taxon>Ecdysozoa</taxon>
        <taxon>Arthropoda</taxon>
        <taxon>Chelicerata</taxon>
        <taxon>Arachnida</taxon>
        <taxon>Acari</taxon>
        <taxon>Acariformes</taxon>
        <taxon>Sarcoptiformes</taxon>
        <taxon>Astigmata</taxon>
        <taxon>Psoroptidia</taxon>
        <taxon>Analgoidea</taxon>
        <taxon>Pyroglyphidae</taxon>
        <taxon>Dermatophagoidinae</taxon>
        <taxon>Dermatophagoides</taxon>
    </lineage>
</organism>
<comment type="caution">
    <text evidence="1">The sequence shown here is derived from an EMBL/GenBank/DDBJ whole genome shotgun (WGS) entry which is preliminary data.</text>
</comment>
<name>A0ABQ8JVD8_DERPT</name>
<reference evidence="1 2" key="1">
    <citation type="journal article" date="2018" name="J. Allergy Clin. Immunol.">
        <title>High-quality assembly of Dermatophagoides pteronyssinus genome and transcriptome reveals a wide range of novel allergens.</title>
        <authorList>
            <person name="Liu X.Y."/>
            <person name="Yang K.Y."/>
            <person name="Wang M.Q."/>
            <person name="Kwok J.S."/>
            <person name="Zeng X."/>
            <person name="Yang Z."/>
            <person name="Xiao X.J."/>
            <person name="Lau C.P."/>
            <person name="Li Y."/>
            <person name="Huang Z.M."/>
            <person name="Ba J.G."/>
            <person name="Yim A.K."/>
            <person name="Ouyang C.Y."/>
            <person name="Ngai S.M."/>
            <person name="Chan T.F."/>
            <person name="Leung E.L."/>
            <person name="Liu L."/>
            <person name="Liu Z.G."/>
            <person name="Tsui S.K."/>
        </authorList>
    </citation>
    <scope>NUCLEOTIDE SEQUENCE [LARGE SCALE GENOMIC DNA]</scope>
    <source>
        <strain evidence="1">Derp</strain>
    </source>
</reference>
<evidence type="ECO:0000313" key="1">
    <source>
        <dbReference type="EMBL" id="KAH9426575.1"/>
    </source>
</evidence>
<evidence type="ECO:0008006" key="3">
    <source>
        <dbReference type="Google" id="ProtNLM"/>
    </source>
</evidence>
<protein>
    <recommendedName>
        <fullName evidence="3">Gametocyte-specific factor 1-like</fullName>
    </recommendedName>
</protein>
<reference evidence="1 2" key="2">
    <citation type="journal article" date="2022" name="Mol. Biol. Evol.">
        <title>Comparative Genomics Reveals Insights into the Divergent Evolution of Astigmatic Mites and Household Pest Adaptations.</title>
        <authorList>
            <person name="Xiong Q."/>
            <person name="Wan A.T."/>
            <person name="Liu X."/>
            <person name="Fung C.S."/>
            <person name="Xiao X."/>
            <person name="Malainual N."/>
            <person name="Hou J."/>
            <person name="Wang L."/>
            <person name="Wang M."/>
            <person name="Yang K.Y."/>
            <person name="Cui Y."/>
            <person name="Leung E.L."/>
            <person name="Nong W."/>
            <person name="Shin S.K."/>
            <person name="Au S.W."/>
            <person name="Jeong K.Y."/>
            <person name="Chew F.T."/>
            <person name="Hui J.H."/>
            <person name="Leung T.F."/>
            <person name="Tungtrongchitr A."/>
            <person name="Zhong N."/>
            <person name="Liu Z."/>
            <person name="Tsui S.K."/>
        </authorList>
    </citation>
    <scope>NUCLEOTIDE SEQUENCE [LARGE SCALE GENOMIC DNA]</scope>
    <source>
        <strain evidence="1">Derp</strain>
    </source>
</reference>
<evidence type="ECO:0000313" key="2">
    <source>
        <dbReference type="Proteomes" id="UP000887458"/>
    </source>
</evidence>
<dbReference type="Proteomes" id="UP000887458">
    <property type="component" value="Unassembled WGS sequence"/>
</dbReference>
<keyword evidence="2" id="KW-1185">Reference proteome</keyword>
<accession>A0ABQ8JVD8</accession>
<dbReference type="EMBL" id="NJHN03000008">
    <property type="protein sequence ID" value="KAH9426575.1"/>
    <property type="molecule type" value="Genomic_DNA"/>
</dbReference>
<gene>
    <name evidence="1" type="ORF">DERP_002674</name>
</gene>
<proteinExistence type="predicted"/>
<sequence length="68" mass="8302">MMRATDLFWCEHHQCDFVDQDDGDNRKKHLLPLRITNSNANRKHMREHLSTQKRLYFNCKDIPILDQY</sequence>